<evidence type="ECO:0000256" key="1">
    <source>
        <dbReference type="SAM" id="Phobius"/>
    </source>
</evidence>
<evidence type="ECO:0000313" key="2">
    <source>
        <dbReference type="EMBL" id="MQM17249.1"/>
    </source>
</evidence>
<gene>
    <name evidence="2" type="ORF">Taro_050215</name>
</gene>
<keyword evidence="1" id="KW-0472">Membrane</keyword>
<accession>A0A843XCW6</accession>
<reference evidence="2" key="1">
    <citation type="submission" date="2017-07" db="EMBL/GenBank/DDBJ databases">
        <title>Taro Niue Genome Assembly and Annotation.</title>
        <authorList>
            <person name="Atibalentja N."/>
            <person name="Keating K."/>
            <person name="Fields C.J."/>
        </authorList>
    </citation>
    <scope>NUCLEOTIDE SEQUENCE</scope>
    <source>
        <strain evidence="2">Niue_2</strain>
        <tissue evidence="2">Leaf</tissue>
    </source>
</reference>
<feature type="transmembrane region" description="Helical" evidence="1">
    <location>
        <begin position="50"/>
        <end position="68"/>
    </location>
</feature>
<protein>
    <submittedName>
        <fullName evidence="2">Uncharacterized protein</fullName>
    </submittedName>
</protein>
<dbReference type="PANTHER" id="PTHR33528">
    <property type="entry name" value="OS07G0239500 PROTEIN"/>
    <property type="match status" value="1"/>
</dbReference>
<dbReference type="Pfam" id="PF15054">
    <property type="entry name" value="DUF4535"/>
    <property type="match status" value="1"/>
</dbReference>
<keyword evidence="3" id="KW-1185">Reference proteome</keyword>
<organism evidence="2 3">
    <name type="scientific">Colocasia esculenta</name>
    <name type="common">Wild taro</name>
    <name type="synonym">Arum esculentum</name>
    <dbReference type="NCBI Taxonomy" id="4460"/>
    <lineage>
        <taxon>Eukaryota</taxon>
        <taxon>Viridiplantae</taxon>
        <taxon>Streptophyta</taxon>
        <taxon>Embryophyta</taxon>
        <taxon>Tracheophyta</taxon>
        <taxon>Spermatophyta</taxon>
        <taxon>Magnoliopsida</taxon>
        <taxon>Liliopsida</taxon>
        <taxon>Araceae</taxon>
        <taxon>Aroideae</taxon>
        <taxon>Colocasieae</taxon>
        <taxon>Colocasia</taxon>
    </lineage>
</organism>
<comment type="caution">
    <text evidence="2">The sequence shown here is derived from an EMBL/GenBank/DDBJ whole genome shotgun (WGS) entry which is preliminary data.</text>
</comment>
<proteinExistence type="predicted"/>
<evidence type="ECO:0000313" key="3">
    <source>
        <dbReference type="Proteomes" id="UP000652761"/>
    </source>
</evidence>
<name>A0A843XCW6_COLES</name>
<dbReference type="Proteomes" id="UP000652761">
    <property type="component" value="Unassembled WGS sequence"/>
</dbReference>
<dbReference type="InterPro" id="IPR027854">
    <property type="entry name" value="STMP1"/>
</dbReference>
<dbReference type="OrthoDB" id="2012160at2759"/>
<dbReference type="AlphaFoldDB" id="A0A843XCW6"/>
<keyword evidence="1" id="KW-0812">Transmembrane</keyword>
<sequence length="101" mass="11255">MAAHKRVGSRAHPLFLSDPGLFSVAFSSLIPFDPSAAWRAAKGIHNKMGIFRGSLTFLLGTAVGIYIAQNYDVPNIKQFSNTWLFRAKQIEETYRKPKNGD</sequence>
<dbReference type="PANTHER" id="PTHR33528:SF14">
    <property type="entry name" value="SOLUTE CARRIER FAMILY 35 MEMBER A4"/>
    <property type="match status" value="1"/>
</dbReference>
<dbReference type="EMBL" id="NMUH01007430">
    <property type="protein sequence ID" value="MQM17249.1"/>
    <property type="molecule type" value="Genomic_DNA"/>
</dbReference>
<keyword evidence="1" id="KW-1133">Transmembrane helix</keyword>